<reference evidence="3 4" key="3">
    <citation type="submission" date="2019-08" db="EMBL/GenBank/DDBJ databases">
        <title>Emerging of two pre-pandemic pathogenic O4:KUT lineages of Vibrio parahaemolyticus in coastal eastern China.</title>
        <authorList>
            <person name="Yu H."/>
        </authorList>
    </citation>
    <scope>NUCLEOTIDE SEQUENCE [LARGE SCALE GENOMIC DNA]</scope>
    <source>
        <strain evidence="3 4">HZ17-383</strain>
    </source>
</reference>
<sequence length="39" mass="4330">MVGVDLVGLILRDWLRGDLQGNREGISCLDVSRTLKMTV</sequence>
<evidence type="ECO:0000313" key="1">
    <source>
        <dbReference type="EMBL" id="HAS6677382.1"/>
    </source>
</evidence>
<dbReference type="Proteomes" id="UP000856022">
    <property type="component" value="Unassembled WGS sequence"/>
</dbReference>
<dbReference type="AlphaFoldDB" id="A0A2R9VLR8"/>
<proteinExistence type="predicted"/>
<dbReference type="EMBL" id="DACQKT010000004">
    <property type="protein sequence ID" value="HAS6677382.1"/>
    <property type="molecule type" value="Genomic_DNA"/>
</dbReference>
<evidence type="ECO:0000313" key="2">
    <source>
        <dbReference type="EMBL" id="QHH11762.1"/>
    </source>
</evidence>
<dbReference type="Proteomes" id="UP000464718">
    <property type="component" value="Chromosome ii"/>
</dbReference>
<evidence type="ECO:0000313" key="4">
    <source>
        <dbReference type="Proteomes" id="UP000321504"/>
    </source>
</evidence>
<reference evidence="1" key="4">
    <citation type="submission" date="2019-12" db="EMBL/GenBank/DDBJ databases">
        <authorList>
            <consortium name="NCBI Pathogen Detection Project"/>
        </authorList>
    </citation>
    <scope>NUCLEOTIDE SEQUENCE</scope>
    <source>
        <strain evidence="1">1930</strain>
    </source>
</reference>
<reference evidence="2 5" key="2">
    <citation type="submission" date="2018-12" db="EMBL/GenBank/DDBJ databases">
        <title>Genomic insights into the evolutionary origins and pathogenicity of five Vibrio parahaemolyticus strains isolated from the shrimp with acute hepatopancreatic necrosis disease (AHPND).</title>
        <authorList>
            <person name="Yang Q."/>
            <person name="Dong X."/>
            <person name="Xie G."/>
            <person name="Fu S."/>
            <person name="Zou P."/>
            <person name="Sun J."/>
            <person name="Wang Y."/>
            <person name="Huang J."/>
        </authorList>
    </citation>
    <scope>NUCLEOTIDE SEQUENCE [LARGE SCALE GENOMIC DNA]</scope>
    <source>
        <strain evidence="2 5">20160303005-1</strain>
    </source>
</reference>
<protein>
    <submittedName>
        <fullName evidence="1">Uncharacterized protein</fullName>
    </submittedName>
</protein>
<gene>
    <name evidence="2" type="ORF">EHC69_20930</name>
    <name evidence="3" type="ORF">FVP01_07450</name>
    <name evidence="1" type="ORF">I7278_11245</name>
</gene>
<reference evidence="1" key="1">
    <citation type="journal article" date="2018" name="Genome Biol.">
        <title>SKESA: strategic k-mer extension for scrupulous assemblies.</title>
        <authorList>
            <person name="Souvorov A."/>
            <person name="Agarwala R."/>
            <person name="Lipman D.J."/>
        </authorList>
    </citation>
    <scope>NUCLEOTIDE SEQUENCE</scope>
    <source>
        <strain evidence="1">1930</strain>
    </source>
</reference>
<evidence type="ECO:0000313" key="5">
    <source>
        <dbReference type="Proteomes" id="UP000464718"/>
    </source>
</evidence>
<dbReference type="Proteomes" id="UP000321504">
    <property type="component" value="Unassembled WGS sequence"/>
</dbReference>
<dbReference type="EMBL" id="VRMQ01000001">
    <property type="protein sequence ID" value="TXN18814.1"/>
    <property type="molecule type" value="Genomic_DNA"/>
</dbReference>
<dbReference type="EMBL" id="CP034299">
    <property type="protein sequence ID" value="QHH11762.1"/>
    <property type="molecule type" value="Genomic_DNA"/>
</dbReference>
<evidence type="ECO:0000313" key="3">
    <source>
        <dbReference type="EMBL" id="TXN18814.1"/>
    </source>
</evidence>
<name>A0A2R9VLR8_VIBPH</name>
<accession>A0A2R9VLR8</accession>
<organism evidence="1">
    <name type="scientific">Vibrio parahaemolyticus</name>
    <dbReference type="NCBI Taxonomy" id="670"/>
    <lineage>
        <taxon>Bacteria</taxon>
        <taxon>Pseudomonadati</taxon>
        <taxon>Pseudomonadota</taxon>
        <taxon>Gammaproteobacteria</taxon>
        <taxon>Vibrionales</taxon>
        <taxon>Vibrionaceae</taxon>
        <taxon>Vibrio</taxon>
    </lineage>
</organism>